<dbReference type="Proteomes" id="UP000230108">
    <property type="component" value="Unassembled WGS sequence"/>
</dbReference>
<sequence>MDYYKEVQYIAQVDKDDTIIGKIEKWEAHKKGILHRGYTAILMHKENVIVQHRKHPLFDDVFDLTFSSHHIYQGDALQTNEQALYEGLLREWGMESSHIMTPPKLIDKAYYKAHDEKSTYTEHEIDYIFLVKLDKVPLANPDFAYGYELIPKEVLHKKIQELHAKPAPWVREILGLNW</sequence>
<reference evidence="2" key="1">
    <citation type="submission" date="2017-09" db="EMBL/GenBank/DDBJ databases">
        <title>Depth-based differentiation of microbial function through sediment-hosted aquifers and enrichment of novel symbionts in the deep terrestrial subsurface.</title>
        <authorList>
            <person name="Probst A.J."/>
            <person name="Ladd B."/>
            <person name="Jarett J.K."/>
            <person name="Geller-Mcgrath D.E."/>
            <person name="Sieber C.M.K."/>
            <person name="Emerson J.B."/>
            <person name="Anantharaman K."/>
            <person name="Thomas B.C."/>
            <person name="Malmstrom R."/>
            <person name="Stieglmeier M."/>
            <person name="Klingl A."/>
            <person name="Woyke T."/>
            <person name="Ryan C.M."/>
            <person name="Banfield J.F."/>
        </authorList>
    </citation>
    <scope>NUCLEOTIDE SEQUENCE [LARGE SCALE GENOMIC DNA]</scope>
</reference>
<comment type="caution">
    <text evidence="1">The sequence shown here is derived from an EMBL/GenBank/DDBJ whole genome shotgun (WGS) entry which is preliminary data.</text>
</comment>
<dbReference type="PANTHER" id="PTHR10885">
    <property type="entry name" value="ISOPENTENYL-DIPHOSPHATE DELTA-ISOMERASE"/>
    <property type="match status" value="1"/>
</dbReference>
<name>A0A2M7QDW1_9BACT</name>
<proteinExistence type="predicted"/>
<accession>A0A2M7QDW1</accession>
<dbReference type="GO" id="GO:0009240">
    <property type="term" value="P:isopentenyl diphosphate biosynthetic process"/>
    <property type="evidence" value="ECO:0007669"/>
    <property type="project" value="TreeGrafter"/>
</dbReference>
<dbReference type="GO" id="GO:0004452">
    <property type="term" value="F:isopentenyl-diphosphate delta-isomerase activity"/>
    <property type="evidence" value="ECO:0007669"/>
    <property type="project" value="TreeGrafter"/>
</dbReference>
<dbReference type="PANTHER" id="PTHR10885:SF0">
    <property type="entry name" value="ISOPENTENYL-DIPHOSPHATE DELTA-ISOMERASE"/>
    <property type="match status" value="1"/>
</dbReference>
<organism evidence="1 2">
    <name type="scientific">Candidatus Roizmanbacteria bacterium CG_4_10_14_0_8_um_filter_39_9</name>
    <dbReference type="NCBI Taxonomy" id="1974829"/>
    <lineage>
        <taxon>Bacteria</taxon>
        <taxon>Candidatus Roizmaniibacteriota</taxon>
    </lineage>
</organism>
<dbReference type="EMBL" id="PFLF01000051">
    <property type="protein sequence ID" value="PIY69107.1"/>
    <property type="molecule type" value="Genomic_DNA"/>
</dbReference>
<dbReference type="AlphaFoldDB" id="A0A2M7QDW1"/>
<dbReference type="GO" id="GO:0005737">
    <property type="term" value="C:cytoplasm"/>
    <property type="evidence" value="ECO:0007669"/>
    <property type="project" value="TreeGrafter"/>
</dbReference>
<evidence type="ECO:0008006" key="3">
    <source>
        <dbReference type="Google" id="ProtNLM"/>
    </source>
</evidence>
<evidence type="ECO:0000313" key="2">
    <source>
        <dbReference type="Proteomes" id="UP000230108"/>
    </source>
</evidence>
<protein>
    <recommendedName>
        <fullName evidence="3">Nudix hydrolase domain-containing protein</fullName>
    </recommendedName>
</protein>
<dbReference type="InterPro" id="IPR015797">
    <property type="entry name" value="NUDIX_hydrolase-like_dom_sf"/>
</dbReference>
<dbReference type="Gene3D" id="3.90.79.10">
    <property type="entry name" value="Nucleoside Triphosphate Pyrophosphohydrolase"/>
    <property type="match status" value="1"/>
</dbReference>
<evidence type="ECO:0000313" key="1">
    <source>
        <dbReference type="EMBL" id="PIY69107.1"/>
    </source>
</evidence>
<gene>
    <name evidence="1" type="ORF">COY90_02340</name>
</gene>
<dbReference type="SUPFAM" id="SSF55811">
    <property type="entry name" value="Nudix"/>
    <property type="match status" value="1"/>
</dbReference>